<keyword evidence="11 12" id="KW-0472">Membrane</keyword>
<comment type="similarity">
    <text evidence="2">Belongs to the TrkH potassium transport family.</text>
</comment>
<evidence type="ECO:0000256" key="10">
    <source>
        <dbReference type="ARBA" id="ARBA00023065"/>
    </source>
</evidence>
<dbReference type="PANTHER" id="PTHR32024">
    <property type="entry name" value="TRK SYSTEM POTASSIUM UPTAKE PROTEIN TRKG-RELATED"/>
    <property type="match status" value="1"/>
</dbReference>
<feature type="transmembrane region" description="Helical" evidence="12">
    <location>
        <begin position="246"/>
        <end position="270"/>
    </location>
</feature>
<keyword evidence="7 12" id="KW-0812">Transmembrane</keyword>
<dbReference type="GeneID" id="56038715"/>
<keyword evidence="3" id="KW-0813">Transport</keyword>
<dbReference type="GO" id="GO:0015379">
    <property type="term" value="F:potassium:chloride symporter activity"/>
    <property type="evidence" value="ECO:0007669"/>
    <property type="project" value="InterPro"/>
</dbReference>
<dbReference type="OrthoDB" id="111943at2157"/>
<dbReference type="EMBL" id="CP058579">
    <property type="protein sequence ID" value="QLG62894.1"/>
    <property type="molecule type" value="Genomic_DNA"/>
</dbReference>
<sequence>MRLRVDWRVSIALLGRVLRWLALAPAVPVAAALWYGETLVPYLVASAVSLAAGSVLEYVGRWDTENVGAREAYLAVSLVWLCIALVGAVPFVLGGAGELSTPEYALFEAMSGITTTGATVLVDFGAQPRSLLLWRSFLQWLGGLGILALATAVLATLGVGGAQLMETESQLDDVNKLTPRLIDTARIIWGLYVLLTLATIGLLFALRLIGVAPEMTFYDAVAHAFTSISTSGFSPRPDSAGAFSAVVQWTFVLVMVVGATNFVLLYHLFQRDLERIRRSDEFRFYVGVLAGAAALVFVLLVVTPGADGVSERTLRDSVFQVVSIVTTTGYATLDYTVWPASAKHVLFMLMFAGGMAGSTTCSVKVLRWLVIGRAFRRDLFTTVHPDAVRPVRLGGRAVPEEAVRDIYAYTLLVIIGFFLGAVLLVVDSARVGLRLSEFEAMGAAASTFLNIGPAFGLAGPFDSYAPFPRSSKLLMVVMMWIGRLEIIPVLVLLTPAYWRS</sequence>
<evidence type="ECO:0000256" key="11">
    <source>
        <dbReference type="ARBA" id="ARBA00023136"/>
    </source>
</evidence>
<evidence type="ECO:0000256" key="12">
    <source>
        <dbReference type="SAM" id="Phobius"/>
    </source>
</evidence>
<feature type="transmembrane region" description="Helical" evidence="12">
    <location>
        <begin position="345"/>
        <end position="370"/>
    </location>
</feature>
<feature type="transmembrane region" description="Helical" evidence="12">
    <location>
        <begin position="282"/>
        <end position="306"/>
    </location>
</feature>
<accession>A0A7D5LBX6</accession>
<dbReference type="AlphaFoldDB" id="A0A7D5LBX6"/>
<feature type="transmembrane region" description="Helical" evidence="12">
    <location>
        <begin position="20"/>
        <end position="36"/>
    </location>
</feature>
<dbReference type="InterPro" id="IPR003445">
    <property type="entry name" value="Cat_transpt"/>
</dbReference>
<feature type="transmembrane region" description="Helical" evidence="12">
    <location>
        <begin position="187"/>
        <end position="209"/>
    </location>
</feature>
<evidence type="ECO:0000256" key="9">
    <source>
        <dbReference type="ARBA" id="ARBA00022989"/>
    </source>
</evidence>
<comment type="subcellular location">
    <subcellularLocation>
        <location evidence="1">Cell inner membrane</location>
        <topology evidence="1">Multi-pass membrane protein</topology>
    </subcellularLocation>
</comment>
<proteinExistence type="inferred from homology"/>
<name>A0A7D5LBX6_9EURY</name>
<dbReference type="RefSeq" id="WP_179269479.1">
    <property type="nucleotide sequence ID" value="NZ_CP058579.1"/>
</dbReference>
<feature type="transmembrane region" description="Helical" evidence="12">
    <location>
        <begin position="137"/>
        <end position="159"/>
    </location>
</feature>
<evidence type="ECO:0000313" key="13">
    <source>
        <dbReference type="EMBL" id="QLG62894.1"/>
    </source>
</evidence>
<keyword evidence="6" id="KW-0633">Potassium transport</keyword>
<reference evidence="13 14" key="1">
    <citation type="submission" date="2020-06" db="EMBL/GenBank/DDBJ databases">
        <title>NJ-3-1, isolated from saline soil.</title>
        <authorList>
            <person name="Cui H.L."/>
            <person name="Shi X."/>
        </authorList>
    </citation>
    <scope>NUCLEOTIDE SEQUENCE [LARGE SCALE GENOMIC DNA]</scope>
    <source>
        <strain evidence="13 14">NJ-3-1</strain>
    </source>
</reference>
<evidence type="ECO:0000256" key="1">
    <source>
        <dbReference type="ARBA" id="ARBA00004429"/>
    </source>
</evidence>
<dbReference type="GO" id="GO:0005886">
    <property type="term" value="C:plasma membrane"/>
    <property type="evidence" value="ECO:0007669"/>
    <property type="project" value="UniProtKB-SubCell"/>
</dbReference>
<feature type="transmembrane region" description="Helical" evidence="12">
    <location>
        <begin position="406"/>
        <end position="426"/>
    </location>
</feature>
<dbReference type="KEGG" id="halu:HUG12_14610"/>
<dbReference type="Pfam" id="PF02386">
    <property type="entry name" value="TrkH"/>
    <property type="match status" value="2"/>
</dbReference>
<evidence type="ECO:0000256" key="4">
    <source>
        <dbReference type="ARBA" id="ARBA00022475"/>
    </source>
</evidence>
<keyword evidence="4" id="KW-1003">Cell membrane</keyword>
<feature type="transmembrane region" description="Helical" evidence="12">
    <location>
        <begin position="42"/>
        <end position="60"/>
    </location>
</feature>
<keyword evidence="14" id="KW-1185">Reference proteome</keyword>
<keyword evidence="8" id="KW-0630">Potassium</keyword>
<keyword evidence="10" id="KW-0406">Ion transport</keyword>
<evidence type="ECO:0000256" key="3">
    <source>
        <dbReference type="ARBA" id="ARBA00022448"/>
    </source>
</evidence>
<keyword evidence="5" id="KW-0997">Cell inner membrane</keyword>
<evidence type="ECO:0000256" key="6">
    <source>
        <dbReference type="ARBA" id="ARBA00022538"/>
    </source>
</evidence>
<dbReference type="PIRSF" id="PIRSF006247">
    <property type="entry name" value="TrkH"/>
    <property type="match status" value="1"/>
</dbReference>
<dbReference type="Proteomes" id="UP000509626">
    <property type="component" value="Chromosome"/>
</dbReference>
<feature type="transmembrane region" description="Helical" evidence="12">
    <location>
        <begin position="72"/>
        <end position="93"/>
    </location>
</feature>
<evidence type="ECO:0000256" key="8">
    <source>
        <dbReference type="ARBA" id="ARBA00022958"/>
    </source>
</evidence>
<protein>
    <submittedName>
        <fullName evidence="13">TrkH family potassium uptake protein</fullName>
    </submittedName>
</protein>
<dbReference type="InterPro" id="IPR004772">
    <property type="entry name" value="TrkH"/>
</dbReference>
<organism evidence="13 14">
    <name type="scientific">Halorarum salinum</name>
    <dbReference type="NCBI Taxonomy" id="2743089"/>
    <lineage>
        <taxon>Archaea</taxon>
        <taxon>Methanobacteriati</taxon>
        <taxon>Methanobacteriota</taxon>
        <taxon>Stenosarchaea group</taxon>
        <taxon>Halobacteria</taxon>
        <taxon>Halobacteriales</taxon>
        <taxon>Haloferacaceae</taxon>
        <taxon>Halorarum</taxon>
    </lineage>
</organism>
<keyword evidence="9 12" id="KW-1133">Transmembrane helix</keyword>
<evidence type="ECO:0000256" key="7">
    <source>
        <dbReference type="ARBA" id="ARBA00022692"/>
    </source>
</evidence>
<gene>
    <name evidence="13" type="ORF">HUG12_14610</name>
</gene>
<evidence type="ECO:0000256" key="2">
    <source>
        <dbReference type="ARBA" id="ARBA00009137"/>
    </source>
</evidence>
<dbReference type="PANTHER" id="PTHR32024:SF2">
    <property type="entry name" value="TRK SYSTEM POTASSIUM UPTAKE PROTEIN TRKG-RELATED"/>
    <property type="match status" value="1"/>
</dbReference>
<feature type="transmembrane region" description="Helical" evidence="12">
    <location>
        <begin position="473"/>
        <end position="498"/>
    </location>
</feature>
<evidence type="ECO:0000313" key="14">
    <source>
        <dbReference type="Proteomes" id="UP000509626"/>
    </source>
</evidence>
<evidence type="ECO:0000256" key="5">
    <source>
        <dbReference type="ARBA" id="ARBA00022519"/>
    </source>
</evidence>